<accession>A0AAD4ZMD2</accession>
<keyword evidence="3" id="KW-1185">Reference proteome</keyword>
<sequence>MVMKFFEGLTCASCAGIQLHFWRPILYSGKDKNGNNQKPFTGSCRKLYETQTELPRKETETALPQKETESQLPQDRTSEAENCNLTWNFRENVITGTESRNVGIFNFNNEYREGGAVDHHQGRKGQNKTDYNIDCNKINSKDGEFVGICKFGNKYNLKKDEARSSSEEEGTSKP</sequence>
<evidence type="ECO:0000313" key="2">
    <source>
        <dbReference type="EMBL" id="KAI5350708.1"/>
    </source>
</evidence>
<protein>
    <submittedName>
        <fullName evidence="2">Uncharacterized protein</fullName>
    </submittedName>
</protein>
<organism evidence="2 3">
    <name type="scientific">Prunus dulcis</name>
    <name type="common">Almond</name>
    <name type="synonym">Amygdalus dulcis</name>
    <dbReference type="NCBI Taxonomy" id="3755"/>
    <lineage>
        <taxon>Eukaryota</taxon>
        <taxon>Viridiplantae</taxon>
        <taxon>Streptophyta</taxon>
        <taxon>Embryophyta</taxon>
        <taxon>Tracheophyta</taxon>
        <taxon>Spermatophyta</taxon>
        <taxon>Magnoliopsida</taxon>
        <taxon>eudicotyledons</taxon>
        <taxon>Gunneridae</taxon>
        <taxon>Pentapetalae</taxon>
        <taxon>rosids</taxon>
        <taxon>fabids</taxon>
        <taxon>Rosales</taxon>
        <taxon>Rosaceae</taxon>
        <taxon>Amygdaloideae</taxon>
        <taxon>Amygdaleae</taxon>
        <taxon>Prunus</taxon>
    </lineage>
</organism>
<dbReference type="EMBL" id="JAJFAZ020000001">
    <property type="protein sequence ID" value="KAI5350708.1"/>
    <property type="molecule type" value="Genomic_DNA"/>
</dbReference>
<proteinExistence type="predicted"/>
<name>A0AAD4ZMD2_PRUDU</name>
<dbReference type="Proteomes" id="UP001054821">
    <property type="component" value="Chromosome 1"/>
</dbReference>
<reference evidence="2 3" key="1">
    <citation type="journal article" date="2022" name="G3 (Bethesda)">
        <title>Whole-genome sequence and methylome profiling of the almond [Prunus dulcis (Mill.) D.A. Webb] cultivar 'Nonpareil'.</title>
        <authorList>
            <person name="D'Amico-Willman K.M."/>
            <person name="Ouma W.Z."/>
            <person name="Meulia T."/>
            <person name="Sideli G.M."/>
            <person name="Gradziel T.M."/>
            <person name="Fresnedo-Ramirez J."/>
        </authorList>
    </citation>
    <scope>NUCLEOTIDE SEQUENCE [LARGE SCALE GENOMIC DNA]</scope>
    <source>
        <strain evidence="2">Clone GOH B32 T37-40</strain>
    </source>
</reference>
<dbReference type="AlphaFoldDB" id="A0AAD4ZMD2"/>
<evidence type="ECO:0000256" key="1">
    <source>
        <dbReference type="SAM" id="MobiDB-lite"/>
    </source>
</evidence>
<evidence type="ECO:0000313" key="3">
    <source>
        <dbReference type="Proteomes" id="UP001054821"/>
    </source>
</evidence>
<comment type="caution">
    <text evidence="2">The sequence shown here is derived from an EMBL/GenBank/DDBJ whole genome shotgun (WGS) entry which is preliminary data.</text>
</comment>
<feature type="region of interest" description="Disordered" evidence="1">
    <location>
        <begin position="54"/>
        <end position="78"/>
    </location>
</feature>
<gene>
    <name evidence="2" type="ORF">L3X38_003599</name>
</gene>